<evidence type="ECO:0000256" key="3">
    <source>
        <dbReference type="PIRNR" id="PIRNR000124"/>
    </source>
</evidence>
<dbReference type="InterPro" id="IPR017476">
    <property type="entry name" value="UDP-Glc/GDP-Man"/>
</dbReference>
<dbReference type="Pfam" id="PF00984">
    <property type="entry name" value="UDPG_MGDP_dh"/>
    <property type="match status" value="1"/>
</dbReference>
<comment type="similarity">
    <text evidence="3">Belongs to the UDP-glucose/GDP-mannose dehydrogenase family.</text>
</comment>
<dbReference type="GO" id="GO:0000271">
    <property type="term" value="P:polysaccharide biosynthetic process"/>
    <property type="evidence" value="ECO:0007669"/>
    <property type="project" value="InterPro"/>
</dbReference>
<dbReference type="InterPro" id="IPR008927">
    <property type="entry name" value="6-PGluconate_DH-like_C_sf"/>
</dbReference>
<name>A0A1H2H1E7_9PSED</name>
<dbReference type="PANTHER" id="PTHR43491:SF1">
    <property type="entry name" value="UDP-N-ACETYL-D-MANNOSAMINE DEHYDROGENASE"/>
    <property type="match status" value="1"/>
</dbReference>
<dbReference type="Proteomes" id="UP000243232">
    <property type="component" value="Chromosome I"/>
</dbReference>
<dbReference type="PIRSF" id="PIRSF000124">
    <property type="entry name" value="UDPglc_GDPman_dh"/>
    <property type="match status" value="1"/>
</dbReference>
<evidence type="ECO:0000259" key="4">
    <source>
        <dbReference type="SMART" id="SM00984"/>
    </source>
</evidence>
<dbReference type="AlphaFoldDB" id="A0A1H2H1E7"/>
<proteinExistence type="inferred from homology"/>
<dbReference type="FunFam" id="3.40.50.720:FF:000139">
    <property type="entry name" value="UDP-N-acetyl-D-mannosamine dehydrogenase"/>
    <property type="match status" value="1"/>
</dbReference>
<dbReference type="InterPro" id="IPR014027">
    <property type="entry name" value="UDP-Glc/GDP-Man_DH_C"/>
</dbReference>
<dbReference type="NCBIfam" id="NF008286">
    <property type="entry name" value="PRK11064.1"/>
    <property type="match status" value="1"/>
</dbReference>
<dbReference type="InterPro" id="IPR001732">
    <property type="entry name" value="UDP-Glc/GDP-Man_DH_N"/>
</dbReference>
<dbReference type="PANTHER" id="PTHR43491">
    <property type="entry name" value="UDP-N-ACETYL-D-MANNOSAMINE DEHYDROGENASE"/>
    <property type="match status" value="1"/>
</dbReference>
<dbReference type="Gene3D" id="1.20.5.100">
    <property type="entry name" value="Cytochrome c1, transmembrane anchor, C-terminal"/>
    <property type="match status" value="1"/>
</dbReference>
<dbReference type="RefSeq" id="WP_090196272.1">
    <property type="nucleotide sequence ID" value="NZ_LT629785.1"/>
</dbReference>
<evidence type="ECO:0000256" key="1">
    <source>
        <dbReference type="ARBA" id="ARBA00023002"/>
    </source>
</evidence>
<dbReference type="SUPFAM" id="SSF52413">
    <property type="entry name" value="UDP-glucose/GDP-mannose dehydrogenase C-terminal domain"/>
    <property type="match status" value="1"/>
</dbReference>
<dbReference type="InterPro" id="IPR014026">
    <property type="entry name" value="UDP-Glc/GDP-Man_DH_dimer"/>
</dbReference>
<protein>
    <submittedName>
        <fullName evidence="5">UDP-N-acetyl-D-mannosaminuronic acid dehydrogenase</fullName>
    </submittedName>
</protein>
<dbReference type="InterPro" id="IPR028359">
    <property type="entry name" value="UDP_ManNAc/GlcNAc_DH"/>
</dbReference>
<dbReference type="Gene3D" id="3.40.50.720">
    <property type="entry name" value="NAD(P)-binding Rossmann-like Domain"/>
    <property type="match status" value="2"/>
</dbReference>
<evidence type="ECO:0000313" key="6">
    <source>
        <dbReference type="Proteomes" id="UP000243232"/>
    </source>
</evidence>
<dbReference type="GO" id="GO:0051287">
    <property type="term" value="F:NAD binding"/>
    <property type="evidence" value="ECO:0007669"/>
    <property type="project" value="InterPro"/>
</dbReference>
<dbReference type="OrthoDB" id="9803238at2"/>
<dbReference type="InterPro" id="IPR036220">
    <property type="entry name" value="UDP-Glc/GDP-Man_DH_C_sf"/>
</dbReference>
<keyword evidence="6" id="KW-1185">Reference proteome</keyword>
<dbReference type="STRING" id="364197.SAMN05216296_2689"/>
<dbReference type="PIRSF" id="PIRSF500136">
    <property type="entry name" value="UDP_ManNAc_DH"/>
    <property type="match status" value="1"/>
</dbReference>
<dbReference type="GO" id="GO:0016628">
    <property type="term" value="F:oxidoreductase activity, acting on the CH-CH group of donors, NAD or NADP as acceptor"/>
    <property type="evidence" value="ECO:0007669"/>
    <property type="project" value="InterPro"/>
</dbReference>
<dbReference type="SUPFAM" id="SSF48179">
    <property type="entry name" value="6-phosphogluconate dehydrogenase C-terminal domain-like"/>
    <property type="match status" value="1"/>
</dbReference>
<accession>A0A1H2H1E7</accession>
<keyword evidence="1" id="KW-0560">Oxidoreductase</keyword>
<evidence type="ECO:0000313" key="5">
    <source>
        <dbReference type="EMBL" id="SDU25646.1"/>
    </source>
</evidence>
<dbReference type="NCBIfam" id="TIGR03026">
    <property type="entry name" value="NDP-sugDHase"/>
    <property type="match status" value="1"/>
</dbReference>
<keyword evidence="2" id="KW-0520">NAD</keyword>
<evidence type="ECO:0000256" key="2">
    <source>
        <dbReference type="ARBA" id="ARBA00023027"/>
    </source>
</evidence>
<organism evidence="5 6">
    <name type="scientific">Pseudomonas pohangensis</name>
    <dbReference type="NCBI Taxonomy" id="364197"/>
    <lineage>
        <taxon>Bacteria</taxon>
        <taxon>Pseudomonadati</taxon>
        <taxon>Pseudomonadota</taxon>
        <taxon>Gammaproteobacteria</taxon>
        <taxon>Pseudomonadales</taxon>
        <taxon>Pseudomonadaceae</taxon>
        <taxon>Pseudomonas</taxon>
    </lineage>
</organism>
<gene>
    <name evidence="5" type="ORF">SAMN05216296_2689</name>
</gene>
<dbReference type="SUPFAM" id="SSF51735">
    <property type="entry name" value="NAD(P)-binding Rossmann-fold domains"/>
    <property type="match status" value="1"/>
</dbReference>
<dbReference type="EMBL" id="LT629785">
    <property type="protein sequence ID" value="SDU25646.1"/>
    <property type="molecule type" value="Genomic_DNA"/>
</dbReference>
<sequence length="428" mass="46519">MSFETISVIGLGYIGLPTAAVFATRRKNVIGVDINQHAVDTINRGEIHIIEPQLDIIVCAAVTAGYLRATTQPEAADAFLIAVPTPFKADHEPDLGYIEAASKSIAPFLKQGDLVVLESTSPVGATEQMAEWLADARPDLSFPMTHGEESDIRIAHCPERVMPGHVLRELVENDRIIGGLTAKCSAAAVQLYQTFVEGECIITDVRTAEMCKLAENSFRDVNIAYANELSVICDKLKINVWELIRLANLHPRVNILHPGPGVGGHCIAVDPWFIVSQAPEEARLIKVARQVNDGKPEWVVNKVNAAVAEICQLTGREPKTIKIACFGLAFKAGVDDLRESPAMAITLSLGQQYPGQVLAVEPHIDLVPTELQEINVPLVGFAEAKCADVLLVLVDHSEFKDQKITLGLSQRLLDTRGMMHALSLHNCG</sequence>
<feature type="domain" description="UDP-glucose/GDP-mannose dehydrogenase C-terminal" evidence="4">
    <location>
        <begin position="324"/>
        <end position="421"/>
    </location>
</feature>
<dbReference type="SMART" id="SM00984">
    <property type="entry name" value="UDPG_MGDP_dh_C"/>
    <property type="match status" value="1"/>
</dbReference>
<dbReference type="GO" id="GO:0016616">
    <property type="term" value="F:oxidoreductase activity, acting on the CH-OH group of donors, NAD or NADP as acceptor"/>
    <property type="evidence" value="ECO:0007669"/>
    <property type="project" value="InterPro"/>
</dbReference>
<dbReference type="Pfam" id="PF03721">
    <property type="entry name" value="UDPG_MGDP_dh_N"/>
    <property type="match status" value="1"/>
</dbReference>
<reference evidence="6" key="1">
    <citation type="submission" date="2016-10" db="EMBL/GenBank/DDBJ databases">
        <authorList>
            <person name="Varghese N."/>
            <person name="Submissions S."/>
        </authorList>
    </citation>
    <scope>NUCLEOTIDE SEQUENCE [LARGE SCALE GENOMIC DNA]</scope>
    <source>
        <strain evidence="6">DSM 17875</strain>
    </source>
</reference>
<dbReference type="InterPro" id="IPR036291">
    <property type="entry name" value="NAD(P)-bd_dom_sf"/>
</dbReference>
<dbReference type="Pfam" id="PF03720">
    <property type="entry name" value="UDPG_MGDP_dh_C"/>
    <property type="match status" value="1"/>
</dbReference>